<sequence>MSAMLILLATPCAYAVDDKLQDTPYPILQSQDIFGLEYASDLTVSPDGKTVYFVRHFMDINADKKRGNIWKVDTRTSDLRPLTNGLHNAFSLALSPSGDRLAYVSTESGKPQIYMLWLDTLKSAAISHLPSTPSNLSWSPDGKSLAFSMFIEKPVAPPVSLKGKPKGAEWAEPAKFIDDVYYRSDSGGYSNKGSSELFLLSAQGGTPRQLTNDDYDNGGEVSWSNDGKFIYFSANRHAPEVMKPLDPNIHSLNVESLEIITLTDRVGPDYAPKVSPDGKYIAYLGYDDFKTNYENTQLYLMSIEGQDVRLVSNGLDRSISDFAWSQDGQFILISYDDHGKTVLARQSLIDGDKRTILTDSLGGKSYGRPYTNAEFSLGKSGITAFTYSTPSRPADVAVIHQGKVRVLTELNEDLLANKRLAKIEEIVYKSRADGKEIQGWIAYPPNYEKGKKYPLILEIHGGPVTAYGPHFSMEVQLFAAAGYVVLYTNPRGSSSYGKAFAQTINKNYPSQDYDDLMSGVDTLIEKGIVDANQLYVTGGSGGGVLTAWTVGHTDRFNAAVVAKPVINWYSFVLTADFYPYVYQYWFTKKPWEDSEQYMKHSPISYVGNVKTPTMLLTGENDYRTPISETEQYYQALKIQGVDTAMVRIPGASHGIYKRPSHLMAKVEYILWWFEKYGKKSENKRGK</sequence>
<gene>
    <name evidence="5" type="ORF">OE749_04735</name>
</gene>
<name>A0ABT3A5Z2_9ALTE</name>
<evidence type="ECO:0000259" key="4">
    <source>
        <dbReference type="Pfam" id="PF00930"/>
    </source>
</evidence>
<dbReference type="InterPro" id="IPR029058">
    <property type="entry name" value="AB_hydrolase_fold"/>
</dbReference>
<accession>A0ABT3A5Z2</accession>
<keyword evidence="2" id="KW-0720">Serine protease</keyword>
<evidence type="ECO:0000256" key="2">
    <source>
        <dbReference type="ARBA" id="ARBA00022825"/>
    </source>
</evidence>
<dbReference type="Pfam" id="PF00930">
    <property type="entry name" value="DPPIV_N"/>
    <property type="match status" value="1"/>
</dbReference>
<dbReference type="EMBL" id="JAOWKX010000002">
    <property type="protein sequence ID" value="MCV2883997.1"/>
    <property type="molecule type" value="Genomic_DNA"/>
</dbReference>
<dbReference type="InterPro" id="IPR011659">
    <property type="entry name" value="WD40"/>
</dbReference>
<dbReference type="PANTHER" id="PTHR42776:SF27">
    <property type="entry name" value="DIPEPTIDYL PEPTIDASE FAMILY MEMBER 6"/>
    <property type="match status" value="1"/>
</dbReference>
<evidence type="ECO:0000313" key="6">
    <source>
        <dbReference type="Proteomes" id="UP001652504"/>
    </source>
</evidence>
<dbReference type="InterPro" id="IPR002469">
    <property type="entry name" value="Peptidase_S9B_N"/>
</dbReference>
<keyword evidence="6" id="KW-1185">Reference proteome</keyword>
<dbReference type="PANTHER" id="PTHR42776">
    <property type="entry name" value="SERINE PEPTIDASE S9 FAMILY MEMBER"/>
    <property type="match status" value="1"/>
</dbReference>
<reference evidence="5 6" key="1">
    <citation type="submission" date="2022-10" db="EMBL/GenBank/DDBJ databases">
        <title>Aestuariibacter sp. AA17 isolated from Montipora capitata coral fragment.</title>
        <authorList>
            <person name="Emsley S.A."/>
            <person name="Pfannmuller K.M."/>
            <person name="Loughran R.M."/>
            <person name="Shlafstein M."/>
            <person name="Papke E."/>
            <person name="Saw J.H."/>
            <person name="Ushijima B."/>
            <person name="Videau P."/>
        </authorList>
    </citation>
    <scope>NUCLEOTIDE SEQUENCE [LARGE SCALE GENOMIC DNA]</scope>
    <source>
        <strain evidence="5 6">AA17</strain>
    </source>
</reference>
<evidence type="ECO:0000256" key="1">
    <source>
        <dbReference type="ARBA" id="ARBA00022801"/>
    </source>
</evidence>
<evidence type="ECO:0000313" key="5">
    <source>
        <dbReference type="EMBL" id="MCV2883997.1"/>
    </source>
</evidence>
<feature type="domain" description="Peptidase S9 prolyl oligopeptidase catalytic" evidence="3">
    <location>
        <begin position="469"/>
        <end position="678"/>
    </location>
</feature>
<dbReference type="Proteomes" id="UP001652504">
    <property type="component" value="Unassembled WGS sequence"/>
</dbReference>
<dbReference type="Pfam" id="PF07676">
    <property type="entry name" value="PD40"/>
    <property type="match status" value="2"/>
</dbReference>
<proteinExistence type="predicted"/>
<dbReference type="SUPFAM" id="SSF53474">
    <property type="entry name" value="alpha/beta-Hydrolases"/>
    <property type="match status" value="1"/>
</dbReference>
<dbReference type="Gene3D" id="3.40.50.1820">
    <property type="entry name" value="alpha/beta hydrolase"/>
    <property type="match status" value="1"/>
</dbReference>
<dbReference type="InterPro" id="IPR001375">
    <property type="entry name" value="Peptidase_S9_cat"/>
</dbReference>
<evidence type="ECO:0000259" key="3">
    <source>
        <dbReference type="Pfam" id="PF00326"/>
    </source>
</evidence>
<protein>
    <submittedName>
        <fullName evidence="5">S9 family peptidase</fullName>
    </submittedName>
</protein>
<comment type="caution">
    <text evidence="5">The sequence shown here is derived from an EMBL/GenBank/DDBJ whole genome shotgun (WGS) entry which is preliminary data.</text>
</comment>
<dbReference type="SUPFAM" id="SSF82171">
    <property type="entry name" value="DPP6 N-terminal domain-like"/>
    <property type="match status" value="1"/>
</dbReference>
<dbReference type="Pfam" id="PF00326">
    <property type="entry name" value="Peptidase_S9"/>
    <property type="match status" value="1"/>
</dbReference>
<organism evidence="5 6">
    <name type="scientific">Fluctibacter corallii</name>
    <dbReference type="NCBI Taxonomy" id="2984329"/>
    <lineage>
        <taxon>Bacteria</taxon>
        <taxon>Pseudomonadati</taxon>
        <taxon>Pseudomonadota</taxon>
        <taxon>Gammaproteobacteria</taxon>
        <taxon>Alteromonadales</taxon>
        <taxon>Alteromonadaceae</taxon>
        <taxon>Fluctibacter</taxon>
    </lineage>
</organism>
<dbReference type="RefSeq" id="WP_263711210.1">
    <property type="nucleotide sequence ID" value="NZ_JAOWKX010000002.1"/>
</dbReference>
<dbReference type="Gene3D" id="2.120.10.30">
    <property type="entry name" value="TolB, C-terminal domain"/>
    <property type="match status" value="2"/>
</dbReference>
<dbReference type="InterPro" id="IPR011042">
    <property type="entry name" value="6-blade_b-propeller_TolB-like"/>
</dbReference>
<feature type="domain" description="Dipeptidylpeptidase IV N-terminal" evidence="4">
    <location>
        <begin position="191"/>
        <end position="282"/>
    </location>
</feature>
<keyword evidence="1" id="KW-0378">Hydrolase</keyword>
<keyword evidence="2" id="KW-0645">Protease</keyword>